<evidence type="ECO:0000313" key="9">
    <source>
        <dbReference type="Proteomes" id="UP000228775"/>
    </source>
</evidence>
<keyword evidence="2" id="KW-1277">Toxin-antitoxin system</keyword>
<evidence type="ECO:0000256" key="5">
    <source>
        <dbReference type="ARBA" id="ARBA00022801"/>
    </source>
</evidence>
<dbReference type="Gene3D" id="3.30.920.30">
    <property type="entry name" value="Hypothetical protein"/>
    <property type="match status" value="1"/>
</dbReference>
<dbReference type="InterPro" id="IPR012933">
    <property type="entry name" value="HicA_mRNA_interferase"/>
</dbReference>
<dbReference type="EMBL" id="PEVY01000077">
    <property type="protein sequence ID" value="PIU74901.1"/>
    <property type="molecule type" value="Genomic_DNA"/>
</dbReference>
<sequence>MEFFEFHRVGSHRQFKHLDGRRITIAVHSGKDVPTGALRAILSEINISVEFPLKNSSK</sequence>
<dbReference type="GO" id="GO:0003729">
    <property type="term" value="F:mRNA binding"/>
    <property type="evidence" value="ECO:0007669"/>
    <property type="project" value="InterPro"/>
</dbReference>
<proteinExistence type="inferred from homology"/>
<evidence type="ECO:0000256" key="6">
    <source>
        <dbReference type="ARBA" id="ARBA00022884"/>
    </source>
</evidence>
<evidence type="ECO:0000256" key="4">
    <source>
        <dbReference type="ARBA" id="ARBA00022759"/>
    </source>
</evidence>
<dbReference type="SUPFAM" id="SSF54786">
    <property type="entry name" value="YcfA/nrd intein domain"/>
    <property type="match status" value="1"/>
</dbReference>
<reference evidence="9" key="1">
    <citation type="submission" date="2017-09" db="EMBL/GenBank/DDBJ databases">
        <title>Depth-based differentiation of microbial function through sediment-hosted aquifers and enrichment of novel symbionts in the deep terrestrial subsurface.</title>
        <authorList>
            <person name="Probst A.J."/>
            <person name="Ladd B."/>
            <person name="Jarett J.K."/>
            <person name="Geller-Mcgrath D.E."/>
            <person name="Sieber C.M.K."/>
            <person name="Emerson J.B."/>
            <person name="Anantharaman K."/>
            <person name="Thomas B.C."/>
            <person name="Malmstrom R."/>
            <person name="Stieglmeier M."/>
            <person name="Klingl A."/>
            <person name="Woyke T."/>
            <person name="Ryan C.M."/>
            <person name="Banfield J.F."/>
        </authorList>
    </citation>
    <scope>NUCLEOTIDE SEQUENCE [LARGE SCALE GENOMIC DNA]</scope>
</reference>
<dbReference type="InterPro" id="IPR038570">
    <property type="entry name" value="HicA_sf"/>
</dbReference>
<name>A0A2M7AW93_9BACT</name>
<keyword evidence="4" id="KW-0255">Endonuclease</keyword>
<dbReference type="GO" id="GO:0016787">
    <property type="term" value="F:hydrolase activity"/>
    <property type="evidence" value="ECO:0007669"/>
    <property type="project" value="UniProtKB-KW"/>
</dbReference>
<organism evidence="8 9">
    <name type="scientific">Candidatus Portnoybacteria bacterium CG06_land_8_20_14_3_00_39_12</name>
    <dbReference type="NCBI Taxonomy" id="1974809"/>
    <lineage>
        <taxon>Bacteria</taxon>
        <taxon>Candidatus Portnoyibacteriota</taxon>
    </lineage>
</organism>
<evidence type="ECO:0000256" key="7">
    <source>
        <dbReference type="ARBA" id="ARBA00023016"/>
    </source>
</evidence>
<keyword evidence="3" id="KW-0540">Nuclease</keyword>
<dbReference type="GO" id="GO:0004519">
    <property type="term" value="F:endonuclease activity"/>
    <property type="evidence" value="ECO:0007669"/>
    <property type="project" value="UniProtKB-KW"/>
</dbReference>
<dbReference type="AlphaFoldDB" id="A0A2M7AW93"/>
<accession>A0A2M7AW93</accession>
<keyword evidence="6" id="KW-0694">RNA-binding</keyword>
<keyword evidence="7" id="KW-0346">Stress response</keyword>
<evidence type="ECO:0000256" key="2">
    <source>
        <dbReference type="ARBA" id="ARBA00022649"/>
    </source>
</evidence>
<dbReference type="Pfam" id="PF07927">
    <property type="entry name" value="HicA_toxin"/>
    <property type="match status" value="1"/>
</dbReference>
<evidence type="ECO:0000256" key="1">
    <source>
        <dbReference type="ARBA" id="ARBA00006620"/>
    </source>
</evidence>
<keyword evidence="5" id="KW-0378">Hydrolase</keyword>
<protein>
    <submittedName>
        <fullName evidence="8">Toxin-antitoxin system, toxin component, HicA family protein</fullName>
    </submittedName>
</protein>
<dbReference type="Proteomes" id="UP000228775">
    <property type="component" value="Unassembled WGS sequence"/>
</dbReference>
<comment type="similarity">
    <text evidence="1">Belongs to the HicA mRNA interferase family.</text>
</comment>
<evidence type="ECO:0000313" key="8">
    <source>
        <dbReference type="EMBL" id="PIU74901.1"/>
    </source>
</evidence>
<comment type="caution">
    <text evidence="8">The sequence shown here is derived from an EMBL/GenBank/DDBJ whole genome shotgun (WGS) entry which is preliminary data.</text>
</comment>
<evidence type="ECO:0000256" key="3">
    <source>
        <dbReference type="ARBA" id="ARBA00022722"/>
    </source>
</evidence>
<gene>
    <name evidence="8" type="ORF">COS76_03690</name>
</gene>